<accession>A0A6H5HNU2</accession>
<organism evidence="1 2">
    <name type="scientific">Nesidiocoris tenuis</name>
    <dbReference type="NCBI Taxonomy" id="355587"/>
    <lineage>
        <taxon>Eukaryota</taxon>
        <taxon>Metazoa</taxon>
        <taxon>Ecdysozoa</taxon>
        <taxon>Arthropoda</taxon>
        <taxon>Hexapoda</taxon>
        <taxon>Insecta</taxon>
        <taxon>Pterygota</taxon>
        <taxon>Neoptera</taxon>
        <taxon>Paraneoptera</taxon>
        <taxon>Hemiptera</taxon>
        <taxon>Heteroptera</taxon>
        <taxon>Panheteroptera</taxon>
        <taxon>Cimicomorpha</taxon>
        <taxon>Miridae</taxon>
        <taxon>Dicyphina</taxon>
        <taxon>Nesidiocoris</taxon>
    </lineage>
</organism>
<keyword evidence="2" id="KW-1185">Reference proteome</keyword>
<protein>
    <submittedName>
        <fullName evidence="1">Uncharacterized protein</fullName>
    </submittedName>
</protein>
<evidence type="ECO:0000313" key="1">
    <source>
        <dbReference type="EMBL" id="CAB0019138.1"/>
    </source>
</evidence>
<gene>
    <name evidence="1" type="ORF">NTEN_LOCUS22850</name>
</gene>
<evidence type="ECO:0000313" key="2">
    <source>
        <dbReference type="Proteomes" id="UP000479000"/>
    </source>
</evidence>
<dbReference type="EMBL" id="CADCXU010033820">
    <property type="protein sequence ID" value="CAB0019138.1"/>
    <property type="molecule type" value="Genomic_DNA"/>
</dbReference>
<feature type="non-terminal residue" evidence="1">
    <location>
        <position position="50"/>
    </location>
</feature>
<name>A0A6H5HNU2_9HEMI</name>
<reference evidence="1 2" key="1">
    <citation type="submission" date="2020-02" db="EMBL/GenBank/DDBJ databases">
        <authorList>
            <person name="Ferguson B K."/>
        </authorList>
    </citation>
    <scope>NUCLEOTIDE SEQUENCE [LARGE SCALE GENOMIC DNA]</scope>
</reference>
<dbReference type="Proteomes" id="UP000479000">
    <property type="component" value="Unassembled WGS sequence"/>
</dbReference>
<proteinExistence type="predicted"/>
<dbReference type="AlphaFoldDB" id="A0A6H5HNU2"/>
<sequence>MRDILPHLFPDCRRTPRNPLLPCAYGRNPRNRSITRMSGIMGRLLVPDTT</sequence>